<dbReference type="AlphaFoldDB" id="A0A1R2BW73"/>
<reference evidence="1 2" key="1">
    <citation type="submission" date="2016-11" db="EMBL/GenBank/DDBJ databases">
        <title>The macronuclear genome of Stentor coeruleus: a giant cell with tiny introns.</title>
        <authorList>
            <person name="Slabodnick M."/>
            <person name="Ruby J.G."/>
            <person name="Reiff S.B."/>
            <person name="Swart E.C."/>
            <person name="Gosai S."/>
            <person name="Prabakaran S."/>
            <person name="Witkowska E."/>
            <person name="Larue G.E."/>
            <person name="Fisher S."/>
            <person name="Freeman R.M."/>
            <person name="Gunawardena J."/>
            <person name="Chu W."/>
            <person name="Stover N.A."/>
            <person name="Gregory B.D."/>
            <person name="Nowacki M."/>
            <person name="Derisi J."/>
            <person name="Roy S.W."/>
            <person name="Marshall W.F."/>
            <person name="Sood P."/>
        </authorList>
    </citation>
    <scope>NUCLEOTIDE SEQUENCE [LARGE SCALE GENOMIC DNA]</scope>
    <source>
        <strain evidence="1">WM001</strain>
    </source>
</reference>
<comment type="caution">
    <text evidence="1">The sequence shown here is derived from an EMBL/GenBank/DDBJ whole genome shotgun (WGS) entry which is preliminary data.</text>
</comment>
<evidence type="ECO:0000313" key="2">
    <source>
        <dbReference type="Proteomes" id="UP000187209"/>
    </source>
</evidence>
<gene>
    <name evidence="1" type="ORF">SteCoe_18529</name>
</gene>
<proteinExistence type="predicted"/>
<name>A0A1R2BW73_9CILI</name>
<dbReference type="EMBL" id="MPUH01000395">
    <property type="protein sequence ID" value="OMJ81072.1"/>
    <property type="molecule type" value="Genomic_DNA"/>
</dbReference>
<sequence length="556" mass="65840">MDCINFKKLIKAKSSQNPNNQSLLNLQKTHLSNCSENTHKPNHLKPNFDSNITINANSKYILTNDSLQIFEAKRAFNTKDIIKAYINSPGILISPKIQKDSNAEDFFSNSEESILIINIPDYEELKEFLYPVPNYFLIDSTINAGRFIKETRQVQLCFLGQNSTWKVYNPHGIILLNICNSHVNVWTLDDKEDFSLVKLMKNRFIFVRPGQNIAISSSDLSIIFSWPYLPLTKDFLESYKHIFLLKSYINPDTPKEILPLIKKVLINQTILEDFLLLEKLTKSPNSKNSKNGIMQINDQEYQFFSRFGYTISLETNYYISYLCKCGKYINKWIFIKYLDNHNYESRCLDCMFKIPLNDEDHLLRRYKNFSYKHITENFFNSNFLYPTYENAMTKKKNHYLTKAKIFEPLKRRCIETLENKVIDEIRFINNQKFNRKKYLNKGKIKSKKISCEYINEIKDIVIRSIDRNHTMVELVKYFEAKENCEEVEKASCYDYKIRIKEEQEDRNTLTKNNHRDVNCIKDTCEKNYLVKVEKDIDEDRKLGLERKGFYDPKVEN</sequence>
<accession>A0A1R2BW73</accession>
<keyword evidence="2" id="KW-1185">Reference proteome</keyword>
<protein>
    <submittedName>
        <fullName evidence="1">Uncharacterized protein</fullName>
    </submittedName>
</protein>
<dbReference type="Proteomes" id="UP000187209">
    <property type="component" value="Unassembled WGS sequence"/>
</dbReference>
<evidence type="ECO:0000313" key="1">
    <source>
        <dbReference type="EMBL" id="OMJ81072.1"/>
    </source>
</evidence>
<organism evidence="1 2">
    <name type="scientific">Stentor coeruleus</name>
    <dbReference type="NCBI Taxonomy" id="5963"/>
    <lineage>
        <taxon>Eukaryota</taxon>
        <taxon>Sar</taxon>
        <taxon>Alveolata</taxon>
        <taxon>Ciliophora</taxon>
        <taxon>Postciliodesmatophora</taxon>
        <taxon>Heterotrichea</taxon>
        <taxon>Heterotrichida</taxon>
        <taxon>Stentoridae</taxon>
        <taxon>Stentor</taxon>
    </lineage>
</organism>